<dbReference type="OrthoDB" id="9766860at2"/>
<sequence>MQSQLAILGSGLTHTSQSSATAQRNANWLETRGKDHQQDAPLIPVPADSPYMVMGGTAIQTVALQGANSDMPGTFRAMVDRDIYDSINGTCRLIPRGTRIIGVTSNDVAVGQERMLIAATRMIFPNGANMRLDGLSGADPNGEAGVTAGVNNHFFKIFGSAFLIASVAAWIGHNQAQPTGTTININGGTSNTLTSAAAQSLSQTTQTILQRNMNIQPTLRLEPGQRITMITRRDMKLPPPSSMEVVCCETGSSQAAAAFALVASCATLRALAFFAARTDYPVT</sequence>
<evidence type="ECO:0000256" key="3">
    <source>
        <dbReference type="ARBA" id="ARBA00022692"/>
    </source>
</evidence>
<protein>
    <submittedName>
        <fullName evidence="6">Conjugal transfer protein TrbI</fullName>
    </submittedName>
</protein>
<dbReference type="CDD" id="cd16429">
    <property type="entry name" value="VirB10"/>
    <property type="match status" value="1"/>
</dbReference>
<accession>A0A158J4X3</accession>
<comment type="caution">
    <text evidence="6">The sequence shown here is derived from an EMBL/GenBank/DDBJ whole genome shotgun (WGS) entry which is preliminary data.</text>
</comment>
<dbReference type="GO" id="GO:0016020">
    <property type="term" value="C:membrane"/>
    <property type="evidence" value="ECO:0007669"/>
    <property type="project" value="UniProtKB-SubCell"/>
</dbReference>
<evidence type="ECO:0000256" key="4">
    <source>
        <dbReference type="ARBA" id="ARBA00022989"/>
    </source>
</evidence>
<comment type="subcellular location">
    <subcellularLocation>
        <location evidence="1">Membrane</location>
        <topology evidence="1">Single-pass membrane protein</topology>
    </subcellularLocation>
</comment>
<dbReference type="InterPro" id="IPR042217">
    <property type="entry name" value="T4SS_VirB10/TrbI"/>
</dbReference>
<evidence type="ECO:0000313" key="6">
    <source>
        <dbReference type="EMBL" id="SAL63944.1"/>
    </source>
</evidence>
<dbReference type="Proteomes" id="UP000054770">
    <property type="component" value="Unassembled WGS sequence"/>
</dbReference>
<evidence type="ECO:0000256" key="5">
    <source>
        <dbReference type="ARBA" id="ARBA00023136"/>
    </source>
</evidence>
<dbReference type="Gene3D" id="2.40.128.260">
    <property type="entry name" value="Type IV secretion system, VirB10/TraB/TrbI"/>
    <property type="match status" value="1"/>
</dbReference>
<keyword evidence="3" id="KW-0812">Transmembrane</keyword>
<keyword evidence="7" id="KW-1185">Reference proteome</keyword>
<gene>
    <name evidence="6" type="ORF">AWB68_03454</name>
</gene>
<dbReference type="AlphaFoldDB" id="A0A158J4X3"/>
<dbReference type="Pfam" id="PF03743">
    <property type="entry name" value="TrbI"/>
    <property type="match status" value="1"/>
</dbReference>
<organism evidence="6 7">
    <name type="scientific">Caballeronia choica</name>
    <dbReference type="NCBI Taxonomy" id="326476"/>
    <lineage>
        <taxon>Bacteria</taxon>
        <taxon>Pseudomonadati</taxon>
        <taxon>Pseudomonadota</taxon>
        <taxon>Betaproteobacteria</taxon>
        <taxon>Burkholderiales</taxon>
        <taxon>Burkholderiaceae</taxon>
        <taxon>Caballeronia</taxon>
    </lineage>
</organism>
<name>A0A158J4X3_9BURK</name>
<evidence type="ECO:0000256" key="1">
    <source>
        <dbReference type="ARBA" id="ARBA00004167"/>
    </source>
</evidence>
<proteinExistence type="inferred from homology"/>
<dbReference type="RefSeq" id="WP_087645562.1">
    <property type="nucleotide sequence ID" value="NZ_FCON02000035.1"/>
</dbReference>
<reference evidence="6" key="1">
    <citation type="submission" date="2016-01" db="EMBL/GenBank/DDBJ databases">
        <authorList>
            <person name="Peeters C."/>
        </authorList>
    </citation>
    <scope>NUCLEOTIDE SEQUENCE [LARGE SCALE GENOMIC DNA]</scope>
    <source>
        <strain evidence="6">LMG 22940</strain>
    </source>
</reference>
<dbReference type="InterPro" id="IPR005498">
    <property type="entry name" value="T4SS_VirB10/TraB/TrbI"/>
</dbReference>
<evidence type="ECO:0000313" key="7">
    <source>
        <dbReference type="Proteomes" id="UP000054770"/>
    </source>
</evidence>
<keyword evidence="4" id="KW-1133">Transmembrane helix</keyword>
<keyword evidence="5" id="KW-0472">Membrane</keyword>
<evidence type="ECO:0000256" key="2">
    <source>
        <dbReference type="ARBA" id="ARBA00010265"/>
    </source>
</evidence>
<dbReference type="EMBL" id="FCON02000035">
    <property type="protein sequence ID" value="SAL63944.1"/>
    <property type="molecule type" value="Genomic_DNA"/>
</dbReference>
<comment type="similarity">
    <text evidence="2">Belongs to the TrbI/VirB10 family.</text>
</comment>